<organism evidence="2 3">
    <name type="scientific">Lasius platythorax</name>
    <dbReference type="NCBI Taxonomy" id="488582"/>
    <lineage>
        <taxon>Eukaryota</taxon>
        <taxon>Metazoa</taxon>
        <taxon>Ecdysozoa</taxon>
        <taxon>Arthropoda</taxon>
        <taxon>Hexapoda</taxon>
        <taxon>Insecta</taxon>
        <taxon>Pterygota</taxon>
        <taxon>Neoptera</taxon>
        <taxon>Endopterygota</taxon>
        <taxon>Hymenoptera</taxon>
        <taxon>Apocrita</taxon>
        <taxon>Aculeata</taxon>
        <taxon>Formicoidea</taxon>
        <taxon>Formicidae</taxon>
        <taxon>Formicinae</taxon>
        <taxon>Lasius</taxon>
        <taxon>Lasius</taxon>
    </lineage>
</organism>
<evidence type="ECO:0000256" key="1">
    <source>
        <dbReference type="SAM" id="MobiDB-lite"/>
    </source>
</evidence>
<sequence length="276" mass="32065">MVRFPPASSCTKESPVSTCAWESSSLFEQEISEPNTTSRAQGDIGSSQLPKVLKPEEKLNKIKGWIKKHVEISHQLDKAAKRVLQKNKDIGEVAHKHKLDLWMLNKKVHIIKFRKTQFDIKRDHEDAVNAVKFNILSVSSAAKEYGVDKDFIHDKLKKLKYLNSNVYVHDEKPKTDDTVLEWDEEFLLLNNLQRQVSDDPNCVCRSCALQKLPSLAYEFVEQNKRPYYPSAWNTTGKADVIWTCEFIMRHSREISNYFQKECMADLVSKRTHRRNL</sequence>
<dbReference type="EMBL" id="OZ034826">
    <property type="protein sequence ID" value="CAL1681515.1"/>
    <property type="molecule type" value="Genomic_DNA"/>
</dbReference>
<name>A0AAV2NME7_9HYME</name>
<protein>
    <submittedName>
        <fullName evidence="2">Uncharacterized protein</fullName>
    </submittedName>
</protein>
<evidence type="ECO:0000313" key="2">
    <source>
        <dbReference type="EMBL" id="CAL1681515.1"/>
    </source>
</evidence>
<feature type="compositionally biased region" description="Polar residues" evidence="1">
    <location>
        <begin position="29"/>
        <end position="49"/>
    </location>
</feature>
<gene>
    <name evidence="2" type="ORF">LPLAT_LOCUS7523</name>
</gene>
<proteinExistence type="predicted"/>
<accession>A0AAV2NME7</accession>
<evidence type="ECO:0000313" key="3">
    <source>
        <dbReference type="Proteomes" id="UP001497644"/>
    </source>
</evidence>
<dbReference type="Proteomes" id="UP001497644">
    <property type="component" value="Chromosome 3"/>
</dbReference>
<keyword evidence="3" id="KW-1185">Reference proteome</keyword>
<dbReference type="AlphaFoldDB" id="A0AAV2NME7"/>
<feature type="region of interest" description="Disordered" evidence="1">
    <location>
        <begin position="29"/>
        <end position="50"/>
    </location>
</feature>
<reference evidence="2" key="1">
    <citation type="submission" date="2024-04" db="EMBL/GenBank/DDBJ databases">
        <authorList>
            <consortium name="Molecular Ecology Group"/>
        </authorList>
    </citation>
    <scope>NUCLEOTIDE SEQUENCE</scope>
</reference>